<keyword evidence="4" id="KW-0548">Nucleotidyltransferase</keyword>
<evidence type="ECO:0000313" key="7">
    <source>
        <dbReference type="EMBL" id="HIA97652.1"/>
    </source>
</evidence>
<dbReference type="GO" id="GO:0003677">
    <property type="term" value="F:DNA binding"/>
    <property type="evidence" value="ECO:0007669"/>
    <property type="project" value="InterPro"/>
</dbReference>
<proteinExistence type="predicted"/>
<evidence type="ECO:0000256" key="4">
    <source>
        <dbReference type="ARBA" id="ARBA00022695"/>
    </source>
</evidence>
<dbReference type="SUPFAM" id="SSF64484">
    <property type="entry name" value="beta and beta-prime subunits of DNA dependent RNA-polymerase"/>
    <property type="match status" value="1"/>
</dbReference>
<evidence type="ECO:0000313" key="8">
    <source>
        <dbReference type="Proteomes" id="UP000589132"/>
    </source>
</evidence>
<evidence type="ECO:0000256" key="3">
    <source>
        <dbReference type="ARBA" id="ARBA00022679"/>
    </source>
</evidence>
<evidence type="ECO:0000259" key="6">
    <source>
        <dbReference type="Pfam" id="PF04563"/>
    </source>
</evidence>
<protein>
    <recommendedName>
        <fullName evidence="1">DNA-directed RNA polymerase</fullName>
        <ecNumber evidence="1">2.7.7.6</ecNumber>
    </recommendedName>
</protein>
<dbReference type="GO" id="GO:0000428">
    <property type="term" value="C:DNA-directed RNA polymerase complex"/>
    <property type="evidence" value="ECO:0007669"/>
    <property type="project" value="UniProtKB-KW"/>
</dbReference>
<keyword evidence="5" id="KW-0804">Transcription</keyword>
<dbReference type="GO" id="GO:0003899">
    <property type="term" value="F:DNA-directed RNA polymerase activity"/>
    <property type="evidence" value="ECO:0007669"/>
    <property type="project" value="UniProtKB-EC"/>
</dbReference>
<evidence type="ECO:0000256" key="1">
    <source>
        <dbReference type="ARBA" id="ARBA00012418"/>
    </source>
</evidence>
<accession>A0A7J4CZ27</accession>
<evidence type="ECO:0000256" key="5">
    <source>
        <dbReference type="ARBA" id="ARBA00023163"/>
    </source>
</evidence>
<feature type="domain" description="RNA polymerase beta subunit protrusion" evidence="6">
    <location>
        <begin position="9"/>
        <end position="104"/>
    </location>
</feature>
<evidence type="ECO:0000256" key="2">
    <source>
        <dbReference type="ARBA" id="ARBA00022478"/>
    </source>
</evidence>
<dbReference type="Pfam" id="PF04563">
    <property type="entry name" value="RNA_pol_Rpb2_1"/>
    <property type="match status" value="1"/>
</dbReference>
<keyword evidence="3" id="KW-0808">Transferase</keyword>
<dbReference type="EMBL" id="DTTC01000020">
    <property type="protein sequence ID" value="HIA97652.1"/>
    <property type="molecule type" value="Genomic_DNA"/>
</dbReference>
<feature type="non-terminal residue" evidence="7">
    <location>
        <position position="106"/>
    </location>
</feature>
<organism evidence="7 8">
    <name type="scientific">Marine Group III euryarchaeote</name>
    <dbReference type="NCBI Taxonomy" id="2173149"/>
    <lineage>
        <taxon>Archaea</taxon>
        <taxon>Methanobacteriati</taxon>
        <taxon>Thermoplasmatota</taxon>
        <taxon>Thermoplasmata</taxon>
        <taxon>Candidatus Thermoprofundales</taxon>
    </lineage>
</organism>
<sequence length="106" mass="11723">MTAGPSAALVNHQLGSFNDFLPHDQNPAPWMQRVIDNISVGADEARRGAIRLELGDLDVIIELGKIRIGRPIVYEANGSQTESIPMMARLRNMTYSAPVYLEFTIV</sequence>
<dbReference type="Proteomes" id="UP000589132">
    <property type="component" value="Unassembled WGS sequence"/>
</dbReference>
<keyword evidence="2" id="KW-0240">DNA-directed RNA polymerase</keyword>
<dbReference type="GO" id="GO:0006351">
    <property type="term" value="P:DNA-templated transcription"/>
    <property type="evidence" value="ECO:0007669"/>
    <property type="project" value="InterPro"/>
</dbReference>
<comment type="caution">
    <text evidence="7">The sequence shown here is derived from an EMBL/GenBank/DDBJ whole genome shotgun (WGS) entry which is preliminary data.</text>
</comment>
<dbReference type="InterPro" id="IPR007644">
    <property type="entry name" value="RNA_pol_bsu_protrusion"/>
</dbReference>
<gene>
    <name evidence="7" type="ORF">EYO15_00500</name>
</gene>
<dbReference type="EC" id="2.7.7.6" evidence="1"/>
<reference evidence="8" key="1">
    <citation type="journal article" date="2019" name="bioRxiv">
        <title>Genome diversification in globally distributed novel marine Proteobacteria is linked to environmental adaptation.</title>
        <authorList>
            <person name="Zhou Z."/>
            <person name="Tran P.Q."/>
            <person name="Kieft K."/>
            <person name="Anantharaman K."/>
        </authorList>
    </citation>
    <scope>NUCLEOTIDE SEQUENCE [LARGE SCALE GENOMIC DNA]</scope>
</reference>
<dbReference type="Gene3D" id="3.90.1100.10">
    <property type="match status" value="1"/>
</dbReference>
<name>A0A7J4CZ27_9ARCH</name>
<dbReference type="AlphaFoldDB" id="A0A7J4CZ27"/>